<evidence type="ECO:0000313" key="2">
    <source>
        <dbReference type="EMBL" id="KAG2597638.1"/>
    </source>
</evidence>
<sequence length="112" mass="12154">MTLPHPSGHNTASRKGNDEDILVICSAIYNQAALNAAPKSPSRPKPYRADAAAPPPQILDRRSAIPSAATIPQPPSVPLRRPAAMMSPKKRGRKPVKRPRMEKQVSRGIYDA</sequence>
<evidence type="ECO:0000256" key="1">
    <source>
        <dbReference type="SAM" id="MobiDB-lite"/>
    </source>
</evidence>
<name>A0A8T0SKS4_PANVG</name>
<proteinExistence type="predicted"/>
<dbReference type="Proteomes" id="UP000823388">
    <property type="component" value="Chromosome 5K"/>
</dbReference>
<dbReference type="EMBL" id="CM029045">
    <property type="protein sequence ID" value="KAG2597639.1"/>
    <property type="molecule type" value="Genomic_DNA"/>
</dbReference>
<keyword evidence="3" id="KW-1185">Reference proteome</keyword>
<accession>A0A8T0SKS4</accession>
<dbReference type="EMBL" id="CM029045">
    <property type="protein sequence ID" value="KAG2597640.1"/>
    <property type="molecule type" value="Genomic_DNA"/>
</dbReference>
<reference evidence="2 3" key="1">
    <citation type="submission" date="2020-05" db="EMBL/GenBank/DDBJ databases">
        <title>WGS assembly of Panicum virgatum.</title>
        <authorList>
            <person name="Lovell J.T."/>
            <person name="Jenkins J."/>
            <person name="Shu S."/>
            <person name="Juenger T.E."/>
            <person name="Schmutz J."/>
        </authorList>
    </citation>
    <scope>NUCLEOTIDE SEQUENCE [LARGE SCALE GENOMIC DNA]</scope>
    <source>
        <strain evidence="2">AP13</strain>
        <strain evidence="3">cv. AP13</strain>
    </source>
</reference>
<gene>
    <name evidence="2" type="ORF">PVAP13_5KG239814</name>
</gene>
<protein>
    <submittedName>
        <fullName evidence="2">Uncharacterized protein</fullName>
    </submittedName>
</protein>
<organism evidence="2 3">
    <name type="scientific">Panicum virgatum</name>
    <name type="common">Blackwell switchgrass</name>
    <dbReference type="NCBI Taxonomy" id="38727"/>
    <lineage>
        <taxon>Eukaryota</taxon>
        <taxon>Viridiplantae</taxon>
        <taxon>Streptophyta</taxon>
        <taxon>Embryophyta</taxon>
        <taxon>Tracheophyta</taxon>
        <taxon>Spermatophyta</taxon>
        <taxon>Magnoliopsida</taxon>
        <taxon>Liliopsida</taxon>
        <taxon>Poales</taxon>
        <taxon>Poaceae</taxon>
        <taxon>PACMAD clade</taxon>
        <taxon>Panicoideae</taxon>
        <taxon>Panicodae</taxon>
        <taxon>Paniceae</taxon>
        <taxon>Panicinae</taxon>
        <taxon>Panicum</taxon>
        <taxon>Panicum sect. Hiantes</taxon>
    </lineage>
</organism>
<feature type="region of interest" description="Disordered" evidence="1">
    <location>
        <begin position="35"/>
        <end position="112"/>
    </location>
</feature>
<dbReference type="AlphaFoldDB" id="A0A8T0SKS4"/>
<dbReference type="EMBL" id="CM029045">
    <property type="protein sequence ID" value="KAG2597638.1"/>
    <property type="molecule type" value="Genomic_DNA"/>
</dbReference>
<evidence type="ECO:0000313" key="3">
    <source>
        <dbReference type="Proteomes" id="UP000823388"/>
    </source>
</evidence>
<feature type="compositionally biased region" description="Basic residues" evidence="1">
    <location>
        <begin position="88"/>
        <end position="98"/>
    </location>
</feature>
<comment type="caution">
    <text evidence="2">The sequence shown here is derived from an EMBL/GenBank/DDBJ whole genome shotgun (WGS) entry which is preliminary data.</text>
</comment>